<comment type="caution">
    <text evidence="2">The sequence shown here is derived from an EMBL/GenBank/DDBJ whole genome shotgun (WGS) entry which is preliminary data.</text>
</comment>
<accession>A0A9W7EE97</accession>
<evidence type="ECO:0000313" key="3">
    <source>
        <dbReference type="Proteomes" id="UP001162640"/>
    </source>
</evidence>
<evidence type="ECO:0000256" key="1">
    <source>
        <dbReference type="SAM" id="MobiDB-lite"/>
    </source>
</evidence>
<dbReference type="EMBL" id="BLQM01000211">
    <property type="protein sequence ID" value="GMH75677.1"/>
    <property type="molecule type" value="Genomic_DNA"/>
</dbReference>
<feature type="region of interest" description="Disordered" evidence="1">
    <location>
        <begin position="101"/>
        <end position="134"/>
    </location>
</feature>
<dbReference type="AlphaFoldDB" id="A0A9W7EE97"/>
<name>A0A9W7EE97_9STRA</name>
<sequence>MDWQRRGDPNIPLNHSLRKNPAAEERQREDLRLLCTQNRNPRLNQLTAADQRRSESYIYENGVDGAGSIEGKLFDVKAGSISRYTGENLEDVKERMSQISFSPKHSKAGGRSGNFTGGFTGGGTVVAKSSPSRREMSDVEIEDAEVMHNYSVALKLAPPSFGHRPSSAARVFNPVTMGIKKTKMKLKSSSQIIKRKKKKQGANVTGIMSTSMLKHLLTGGGDEGGAVTMPTKQYQEQSRVEYQPQTNTFDDLSIDTNAEPSGFGALNTTIDSELQNSFTSLSPSHKLEPTNHSSYFDETYVVPPKEDKPKWTDSFAAAHYDVRETRPLLVLNREDREAKTLDRIERFRFLAAGKTKSAVTNPDRDSALVKSEWKEEVDRKFHKIDHTGVKISPRSKAVNRDVNGILRERERREVMLKEKIKNWERVVEEERTERIIARRRGKGKLIYDGV</sequence>
<reference evidence="3" key="1">
    <citation type="journal article" date="2023" name="Commun. Biol.">
        <title>Genome analysis of Parmales, the sister group of diatoms, reveals the evolutionary specialization of diatoms from phago-mixotrophs to photoautotrophs.</title>
        <authorList>
            <person name="Ban H."/>
            <person name="Sato S."/>
            <person name="Yoshikawa S."/>
            <person name="Yamada K."/>
            <person name="Nakamura Y."/>
            <person name="Ichinomiya M."/>
            <person name="Sato N."/>
            <person name="Blanc-Mathieu R."/>
            <person name="Endo H."/>
            <person name="Kuwata A."/>
            <person name="Ogata H."/>
        </authorList>
    </citation>
    <scope>NUCLEOTIDE SEQUENCE [LARGE SCALE GENOMIC DNA]</scope>
</reference>
<dbReference type="Proteomes" id="UP001162640">
    <property type="component" value="Unassembled WGS sequence"/>
</dbReference>
<gene>
    <name evidence="2" type="ORF">TL16_g06839</name>
</gene>
<evidence type="ECO:0000313" key="2">
    <source>
        <dbReference type="EMBL" id="GMH75677.1"/>
    </source>
</evidence>
<organism evidence="2 3">
    <name type="scientific">Triparma laevis f. inornata</name>
    <dbReference type="NCBI Taxonomy" id="1714386"/>
    <lineage>
        <taxon>Eukaryota</taxon>
        <taxon>Sar</taxon>
        <taxon>Stramenopiles</taxon>
        <taxon>Ochrophyta</taxon>
        <taxon>Bolidophyceae</taxon>
        <taxon>Parmales</taxon>
        <taxon>Triparmaceae</taxon>
        <taxon>Triparma</taxon>
    </lineage>
</organism>
<proteinExistence type="predicted"/>
<protein>
    <submittedName>
        <fullName evidence="2">Uncharacterized protein</fullName>
    </submittedName>
</protein>
<feature type="compositionally biased region" description="Gly residues" evidence="1">
    <location>
        <begin position="110"/>
        <end position="124"/>
    </location>
</feature>
<feature type="region of interest" description="Disordered" evidence="1">
    <location>
        <begin position="1"/>
        <end position="25"/>
    </location>
</feature>